<organism evidence="4 5">
    <name type="scientific">Cuscuta campestris</name>
    <dbReference type="NCBI Taxonomy" id="132261"/>
    <lineage>
        <taxon>Eukaryota</taxon>
        <taxon>Viridiplantae</taxon>
        <taxon>Streptophyta</taxon>
        <taxon>Embryophyta</taxon>
        <taxon>Tracheophyta</taxon>
        <taxon>Spermatophyta</taxon>
        <taxon>Magnoliopsida</taxon>
        <taxon>eudicotyledons</taxon>
        <taxon>Gunneridae</taxon>
        <taxon>Pentapetalae</taxon>
        <taxon>asterids</taxon>
        <taxon>lamiids</taxon>
        <taxon>Solanales</taxon>
        <taxon>Convolvulaceae</taxon>
        <taxon>Cuscuteae</taxon>
        <taxon>Cuscuta</taxon>
        <taxon>Cuscuta subgen. Grammica</taxon>
        <taxon>Cuscuta sect. Cleistogrammica</taxon>
    </lineage>
</organism>
<dbReference type="Gene3D" id="2.40.70.10">
    <property type="entry name" value="Acid Proteases"/>
    <property type="match status" value="1"/>
</dbReference>
<dbReference type="SUPFAM" id="SSF53098">
    <property type="entry name" value="Ribonuclease H-like"/>
    <property type="match status" value="1"/>
</dbReference>
<keyword evidence="5" id="KW-1185">Reference proteome</keyword>
<feature type="domain" description="Reverse transcriptase" evidence="3">
    <location>
        <begin position="444"/>
        <end position="724"/>
    </location>
</feature>
<keyword evidence="1" id="KW-0233">DNA recombination</keyword>
<evidence type="ECO:0000313" key="5">
    <source>
        <dbReference type="Proteomes" id="UP000595140"/>
    </source>
</evidence>
<evidence type="ECO:0000256" key="1">
    <source>
        <dbReference type="ARBA" id="ARBA00023172"/>
    </source>
</evidence>
<dbReference type="Pfam" id="PF00078">
    <property type="entry name" value="RVT_1"/>
    <property type="match status" value="1"/>
</dbReference>
<feature type="region of interest" description="Disordered" evidence="2">
    <location>
        <begin position="1517"/>
        <end position="1536"/>
    </location>
</feature>
<dbReference type="Pfam" id="PF03732">
    <property type="entry name" value="Retrotrans_gag"/>
    <property type="match status" value="1"/>
</dbReference>
<accession>A0A484N140</accession>
<dbReference type="InterPro" id="IPR043502">
    <property type="entry name" value="DNA/RNA_pol_sf"/>
</dbReference>
<dbReference type="InterPro" id="IPR005162">
    <property type="entry name" value="Retrotrans_gag_dom"/>
</dbReference>
<evidence type="ECO:0000256" key="2">
    <source>
        <dbReference type="SAM" id="MobiDB-lite"/>
    </source>
</evidence>
<sequence length="1722" mass="194327">MTVGCPTGADVKTPVFGPSEGMAGMAEAIFGPNGVTIVAVAAVGPITEVTGADPIVALDPTNVVIRVDPTAALDPKGKLIRVVCPTEPPNPAERSLNYAISSGFIAPFKAGKSQVVSHLAFADDLLVFLKGDLRNMLRFNHILHNYLRASGQEINIKKSKVDNATLNFSRPKAARVCIEIDVSKNLHIHLKHIDDDLFFQVLYEDPPSFCDSCQRLGHNATTCKGAYQPEIPVGNLPPVGTIQPCKDKGKHIEKEWTTVQRKNRRQHKSNGEWVPKPTFTKDPPPDFLHHKGSRMPDLEAISDFSDCIKDNNLLECNYTGSAYTWHGVRSNGNEAETDATKAEQLFEADPSTDNKILYNQKLAELQEAHRREYAFWKQKCNLKWLKDGDANTKFFHSLPTEEEIKVTIWDMDPNSSPGPDGFNINFFNQCWDIIKGDLTSACQEVFLGIPLPKAASSSNICLLPKTYNAMKLNDFRPVCLSTVASKIASKCIANRLGKLLHLIISEEQGAYVPGREIMDKILITKELVHHINRKAHGGNLIVKLDMAKAFDKLKWSYLMDILKAFGFSPQFIRMVNTLLTSSKYSILINGKPCGYFGQSRGIKQGDPLSPLLFIIANEGFSRNLNKLFLDGFIDRYNLGRKFIPITHLSYADDIIIFSSGHSRSVSNLKRFLHDYQLVSGQAINYTKSSFMMGSKPNSLAISNLKRLLGMSHKRYPFTYLGIPIDLGITRHIYCTNLISSFDSKLNGWYQKNMDQAGRLVLINHVLNTLPNYFLATNTLPKSIKHLLDHKMAKFLWGGNPSKHHWISWQKLCTPKDEGGLGTGDFNSLEKAFSLKLWWKYHHDNGLWAKLMRAKYWRDGEMKDNITDSPVYKRIFNIDESAIDTCSVSDDGMMHWKLDPNGSFTFNVDIEDSKMAKEVDAVEAKPLRKLFSPMSTNPPSCIVLPATTATHFELKPQEMQRKINRGRVFTTRTNTPLVPEIFAEPYPHGFKVPFVKGYDGESDPHEHINSYVHVMIAVDASDALMCRCFLQTVDSKVADWVNHIPDGSIRTWDELGLRFLEHFAGNCRPKKHFTHLAPVRQKHGESLKNFLVRWRKESREVEGTDDKSRLTMFTTALQDGLLHTDLTTHPPDTFEEAMVRAGRYVTLEERKEKKKEKTPKEKEKQGLMTYPTYSQKVCNVEDTGKWCAYHCKNDHNTEDCYTLKNEMAMLIRRGHLKKFVQDAYGGNPGNAQNGKRREGQVAQAEAREKRHIGLEDEEEVQNPHHTDRRGTMGVITSSVGTLVGIRPQVGKSGLVRQWSIRWRPLPNRKVRSLKLSRLYFLMLICQTQGVPHRDALVITIDIMDLVIHKTLVDTGSFVNIMYMDTYKALGLTRHELLPIKTPLTGFTGGSIEPEGVITLSVEVGDTKATRKLDMEFVVVGIVSNTNLILGRPGLEDLECVISPRHLCIKFSTPRGIGVARGSQRVSRAWYLKATKQPIRYDTQVGEVTAQLLRAKERRPRVEVAGDIEEVELEPGIPGRLDAKPVKQKRRHPSQERRDFVKKEVTTLQIIGHIREYNVEFRPHPSIKGQTLANFQDECTAREMTRARVEDEWWVMSIDGSSRSRSCGAAEYEALINGLKILGKLRVSRVQVYSDSRLVVGQISGERMKKYRDLSLEMLGKFEYKLEHIPRAYNAEADVLSKLSAESPEYISKLATVDELATPSLRSEQTKSGHRAELLRGTKG</sequence>
<protein>
    <recommendedName>
        <fullName evidence="3">Reverse transcriptase domain-containing protein</fullName>
    </recommendedName>
</protein>
<gene>
    <name evidence="4" type="ORF">CCAM_LOCUS35744</name>
</gene>
<dbReference type="GO" id="GO:0006310">
    <property type="term" value="P:DNA recombination"/>
    <property type="evidence" value="ECO:0007669"/>
    <property type="project" value="UniProtKB-KW"/>
</dbReference>
<dbReference type="SUPFAM" id="SSF56672">
    <property type="entry name" value="DNA/RNA polymerases"/>
    <property type="match status" value="1"/>
</dbReference>
<dbReference type="InterPro" id="IPR012337">
    <property type="entry name" value="RNaseH-like_sf"/>
</dbReference>
<dbReference type="PANTHER" id="PTHR33116:SF80">
    <property type="entry name" value="REVERSE TRANSCRIPTASE ZINC-BINDING DOMAIN-CONTAINING PROTEIN"/>
    <property type="match status" value="1"/>
</dbReference>
<dbReference type="GO" id="GO:0004523">
    <property type="term" value="F:RNA-DNA hybrid ribonuclease activity"/>
    <property type="evidence" value="ECO:0007669"/>
    <property type="project" value="InterPro"/>
</dbReference>
<feature type="compositionally biased region" description="Basic and acidic residues" evidence="2">
    <location>
        <begin position="1706"/>
        <end position="1722"/>
    </location>
</feature>
<dbReference type="Proteomes" id="UP000595140">
    <property type="component" value="Unassembled WGS sequence"/>
</dbReference>
<dbReference type="InterPro" id="IPR036397">
    <property type="entry name" value="RNaseH_sf"/>
</dbReference>
<dbReference type="PANTHER" id="PTHR33116">
    <property type="entry name" value="REVERSE TRANSCRIPTASE ZINC-BINDING DOMAIN-CONTAINING PROTEIN-RELATED-RELATED"/>
    <property type="match status" value="1"/>
</dbReference>
<dbReference type="CDD" id="cd01650">
    <property type="entry name" value="RT_nLTR_like"/>
    <property type="match status" value="1"/>
</dbReference>
<dbReference type="Gene3D" id="3.30.420.10">
    <property type="entry name" value="Ribonuclease H-like superfamily/Ribonuclease H"/>
    <property type="match status" value="1"/>
</dbReference>
<dbReference type="GO" id="GO:0003676">
    <property type="term" value="F:nucleic acid binding"/>
    <property type="evidence" value="ECO:0007669"/>
    <property type="project" value="InterPro"/>
</dbReference>
<dbReference type="InterPro" id="IPR021109">
    <property type="entry name" value="Peptidase_aspartic_dom_sf"/>
</dbReference>
<dbReference type="PROSITE" id="PS50878">
    <property type="entry name" value="RT_POL"/>
    <property type="match status" value="1"/>
</dbReference>
<dbReference type="OrthoDB" id="514193at2759"/>
<reference evidence="4 5" key="1">
    <citation type="submission" date="2018-04" db="EMBL/GenBank/DDBJ databases">
        <authorList>
            <person name="Vogel A."/>
        </authorList>
    </citation>
    <scope>NUCLEOTIDE SEQUENCE [LARGE SCALE GENOMIC DNA]</scope>
</reference>
<proteinExistence type="predicted"/>
<evidence type="ECO:0000313" key="4">
    <source>
        <dbReference type="EMBL" id="VFQ93968.1"/>
    </source>
</evidence>
<dbReference type="CDD" id="cd00303">
    <property type="entry name" value="retropepsin_like"/>
    <property type="match status" value="1"/>
</dbReference>
<dbReference type="Pfam" id="PF13456">
    <property type="entry name" value="RVT_3"/>
    <property type="match status" value="1"/>
</dbReference>
<dbReference type="EMBL" id="OOIL02005108">
    <property type="protein sequence ID" value="VFQ93968.1"/>
    <property type="molecule type" value="Genomic_DNA"/>
</dbReference>
<feature type="region of interest" description="Disordered" evidence="2">
    <location>
        <begin position="1700"/>
        <end position="1722"/>
    </location>
</feature>
<name>A0A484N140_9ASTE</name>
<evidence type="ECO:0000259" key="3">
    <source>
        <dbReference type="PROSITE" id="PS50878"/>
    </source>
</evidence>
<feature type="region of interest" description="Disordered" evidence="2">
    <location>
        <begin position="260"/>
        <end position="280"/>
    </location>
</feature>
<dbReference type="InterPro" id="IPR000477">
    <property type="entry name" value="RT_dom"/>
</dbReference>
<dbReference type="InterPro" id="IPR002156">
    <property type="entry name" value="RNaseH_domain"/>
</dbReference>